<feature type="compositionally biased region" description="Low complexity" evidence="1">
    <location>
        <begin position="834"/>
        <end position="844"/>
    </location>
</feature>
<evidence type="ECO:0000313" key="2">
    <source>
        <dbReference type="EMBL" id="KAK3342178.1"/>
    </source>
</evidence>
<dbReference type="EMBL" id="JAUIQD010000008">
    <property type="protein sequence ID" value="KAK3342178.1"/>
    <property type="molecule type" value="Genomic_DNA"/>
</dbReference>
<feature type="region of interest" description="Disordered" evidence="1">
    <location>
        <begin position="791"/>
        <end position="844"/>
    </location>
</feature>
<keyword evidence="3" id="KW-1185">Reference proteome</keyword>
<dbReference type="Proteomes" id="UP001275084">
    <property type="component" value="Unassembled WGS sequence"/>
</dbReference>
<dbReference type="PANTHER" id="PTHR37157">
    <property type="entry name" value="PRION-LIKE-(Q/N-RICH) DOMAIN-BEARING PROTEIN 25"/>
    <property type="match status" value="1"/>
</dbReference>
<dbReference type="AlphaFoldDB" id="A0AAJ0H7Q0"/>
<evidence type="ECO:0000256" key="1">
    <source>
        <dbReference type="SAM" id="MobiDB-lite"/>
    </source>
</evidence>
<proteinExistence type="predicted"/>
<dbReference type="PANTHER" id="PTHR37157:SF2">
    <property type="entry name" value="EB DOMAIN-CONTAINING PROTEIN-RELATED"/>
    <property type="match status" value="1"/>
</dbReference>
<sequence>MRWTNVSLKSKSIMFRSVGLATLLGAAHSSAANIVLLPPSSDGLVLGSHGGLAPSGLYTLKHEFGGIEFNTDFPIRSLGMNDIRAVRNPRGSEHDMVCCPPGTVFNGESCVFLASTICPKGFTLDPVTKSVCISTTPPCPLGLTLEDGLCVSTELPKCLDAKATFNSETFECESTTDPVCDGQLEVKGADCISLKPAYCPPGFENRRKKCISTTKPTCGNNPELVVDRNLEGVLICVSIHPPKCPDDSKPLDGKCVRISPPKCPEGYRPEGGSCILTQGPCPADSVFTEFSDERLPVCRTESSPFCESGVLEDGRCISKADPCSPGYAFEVPTGTCTRSEPLACGAGKKAFFTSPQTEQETRAFCCPDVPGMTLDGAKEQCSVPATTKGCPVGTTPDPDNSSLCIHKPTQEDCPVGELDVATGSCIDRTQPVCPTGYLTDKGKCSLGTVKCPTPGAEYWASTGHCHLKEGPLCPEDSIPVGKECISKTQKATCPDGTTISADKKYCEYNAPPKCPEKAKYEAGRQLCVFEDKPECTQNTGTLDGFDCVSPAPPACVDPETTFDSATGQCMGRKRPTCPVDFHIPPGGTTCISKRGPVCPATERLVGGKCISDVDPECPPDSTWIHLKKACVSIQGPCAEGTPDSNGNCATTEPPKCKTPGTQFVPLVGCVSPDRPKCAVEHTKLNEETGECEAEQGPACGPGLELRGDLCVSPQPPHCPPKTEPRDGKCVAKVKAVCDGGLSFNPERKLCIGNDPMCADGSALDKDKAKCITSSSRTCFMMLSCPDVEDDTLPALPGTGQPVPGAGEPIDVGYGGRDDPVDDDLSDDGGDDDYYPGYGEDYAGY</sequence>
<evidence type="ECO:0008006" key="4">
    <source>
        <dbReference type="Google" id="ProtNLM"/>
    </source>
</evidence>
<gene>
    <name evidence="2" type="ORF">B0T25DRAFT_360285</name>
</gene>
<protein>
    <recommendedName>
        <fullName evidence="4">Cell wall cysteine-rich protein</fullName>
    </recommendedName>
</protein>
<name>A0AAJ0H7Q0_9PEZI</name>
<evidence type="ECO:0000313" key="3">
    <source>
        <dbReference type="Proteomes" id="UP001275084"/>
    </source>
</evidence>
<reference evidence="2" key="2">
    <citation type="submission" date="2023-06" db="EMBL/GenBank/DDBJ databases">
        <authorList>
            <consortium name="Lawrence Berkeley National Laboratory"/>
            <person name="Haridas S."/>
            <person name="Hensen N."/>
            <person name="Bonometti L."/>
            <person name="Westerberg I."/>
            <person name="Brannstrom I.O."/>
            <person name="Guillou S."/>
            <person name="Cros-Aarteil S."/>
            <person name="Calhoun S."/>
            <person name="Kuo A."/>
            <person name="Mondo S."/>
            <person name="Pangilinan J."/>
            <person name="Riley R."/>
            <person name="Labutti K."/>
            <person name="Andreopoulos B."/>
            <person name="Lipzen A."/>
            <person name="Chen C."/>
            <person name="Yanf M."/>
            <person name="Daum C."/>
            <person name="Ng V."/>
            <person name="Clum A."/>
            <person name="Steindorff A."/>
            <person name="Ohm R."/>
            <person name="Martin F."/>
            <person name="Silar P."/>
            <person name="Natvig D."/>
            <person name="Lalanne C."/>
            <person name="Gautier V."/>
            <person name="Ament-Velasquez S.L."/>
            <person name="Kruys A."/>
            <person name="Hutchinson M.I."/>
            <person name="Powell A.J."/>
            <person name="Barry K."/>
            <person name="Miller A.N."/>
            <person name="Grigoriev I.V."/>
            <person name="Debuchy R."/>
            <person name="Gladieux P."/>
            <person name="Thoren M.H."/>
            <person name="Johannesson H."/>
        </authorList>
    </citation>
    <scope>NUCLEOTIDE SEQUENCE</scope>
    <source>
        <strain evidence="2">CBS 955.72</strain>
    </source>
</reference>
<feature type="compositionally biased region" description="Acidic residues" evidence="1">
    <location>
        <begin position="819"/>
        <end position="833"/>
    </location>
</feature>
<accession>A0AAJ0H7Q0</accession>
<comment type="caution">
    <text evidence="2">The sequence shown here is derived from an EMBL/GenBank/DDBJ whole genome shotgun (WGS) entry which is preliminary data.</text>
</comment>
<reference evidence="2" key="1">
    <citation type="journal article" date="2023" name="Mol. Phylogenet. Evol.">
        <title>Genome-scale phylogeny and comparative genomics of the fungal order Sordariales.</title>
        <authorList>
            <person name="Hensen N."/>
            <person name="Bonometti L."/>
            <person name="Westerberg I."/>
            <person name="Brannstrom I.O."/>
            <person name="Guillou S."/>
            <person name="Cros-Aarteil S."/>
            <person name="Calhoun S."/>
            <person name="Haridas S."/>
            <person name="Kuo A."/>
            <person name="Mondo S."/>
            <person name="Pangilinan J."/>
            <person name="Riley R."/>
            <person name="LaButti K."/>
            <person name="Andreopoulos B."/>
            <person name="Lipzen A."/>
            <person name="Chen C."/>
            <person name="Yan M."/>
            <person name="Daum C."/>
            <person name="Ng V."/>
            <person name="Clum A."/>
            <person name="Steindorff A."/>
            <person name="Ohm R.A."/>
            <person name="Martin F."/>
            <person name="Silar P."/>
            <person name="Natvig D.O."/>
            <person name="Lalanne C."/>
            <person name="Gautier V."/>
            <person name="Ament-Velasquez S.L."/>
            <person name="Kruys A."/>
            <person name="Hutchinson M.I."/>
            <person name="Powell A.J."/>
            <person name="Barry K."/>
            <person name="Miller A.N."/>
            <person name="Grigoriev I.V."/>
            <person name="Debuchy R."/>
            <person name="Gladieux P."/>
            <person name="Hiltunen Thoren M."/>
            <person name="Johannesson H."/>
        </authorList>
    </citation>
    <scope>NUCLEOTIDE SEQUENCE</scope>
    <source>
        <strain evidence="2">CBS 955.72</strain>
    </source>
</reference>
<organism evidence="2 3">
    <name type="scientific">Lasiosphaeria hispida</name>
    <dbReference type="NCBI Taxonomy" id="260671"/>
    <lineage>
        <taxon>Eukaryota</taxon>
        <taxon>Fungi</taxon>
        <taxon>Dikarya</taxon>
        <taxon>Ascomycota</taxon>
        <taxon>Pezizomycotina</taxon>
        <taxon>Sordariomycetes</taxon>
        <taxon>Sordariomycetidae</taxon>
        <taxon>Sordariales</taxon>
        <taxon>Lasiosphaeriaceae</taxon>
        <taxon>Lasiosphaeria</taxon>
    </lineage>
</organism>